<dbReference type="Pfam" id="PF01656">
    <property type="entry name" value="CbiA"/>
    <property type="match status" value="1"/>
</dbReference>
<proteinExistence type="predicted"/>
<organism evidence="4 5">
    <name type="scientific">Methylibium petroleiphilum (strain ATCC BAA-1232 / LMG 22953 / PM1)</name>
    <dbReference type="NCBI Taxonomy" id="420662"/>
    <lineage>
        <taxon>Bacteria</taxon>
        <taxon>Pseudomonadati</taxon>
        <taxon>Pseudomonadota</taxon>
        <taxon>Betaproteobacteria</taxon>
        <taxon>Burkholderiales</taxon>
        <taxon>Sphaerotilaceae</taxon>
        <taxon>Methylibium</taxon>
    </lineage>
</organism>
<name>A2SJE7_METPP</name>
<dbReference type="eggNOG" id="COG0489">
    <property type="taxonomic scope" value="Bacteria"/>
</dbReference>
<gene>
    <name evidence="4" type="ordered locus">Mpe_A2732</name>
</gene>
<dbReference type="PANTHER" id="PTHR32309">
    <property type="entry name" value="TYROSINE-PROTEIN KINASE"/>
    <property type="match status" value="1"/>
</dbReference>
<dbReference type="KEGG" id="mpt:Mpe_A2732"/>
<dbReference type="GO" id="GO:0005524">
    <property type="term" value="F:ATP binding"/>
    <property type="evidence" value="ECO:0007669"/>
    <property type="project" value="UniProtKB-KW"/>
</dbReference>
<dbReference type="InterPro" id="IPR027417">
    <property type="entry name" value="P-loop_NTPase"/>
</dbReference>
<dbReference type="PANTHER" id="PTHR32309:SF13">
    <property type="entry name" value="FERRIC ENTEROBACTIN TRANSPORT PROTEIN FEPE"/>
    <property type="match status" value="1"/>
</dbReference>
<accession>A2SJE7</accession>
<dbReference type="InterPro" id="IPR002586">
    <property type="entry name" value="CobQ/CobB/MinD/ParA_Nub-bd_dom"/>
</dbReference>
<dbReference type="CDD" id="cd05387">
    <property type="entry name" value="BY-kinase"/>
    <property type="match status" value="1"/>
</dbReference>
<keyword evidence="4" id="KW-0418">Kinase</keyword>
<evidence type="ECO:0000313" key="4">
    <source>
        <dbReference type="EMBL" id="ABM95686.1"/>
    </source>
</evidence>
<dbReference type="InterPro" id="IPR037257">
    <property type="entry name" value="T2SS_E_N_sf"/>
</dbReference>
<keyword evidence="5" id="KW-1185">Reference proteome</keyword>
<dbReference type="HOGENOM" id="CLU_052027_2_1_4"/>
<dbReference type="RefSeq" id="WP_011830316.1">
    <property type="nucleotide sequence ID" value="NC_008825.1"/>
</dbReference>
<dbReference type="GO" id="GO:0004713">
    <property type="term" value="F:protein tyrosine kinase activity"/>
    <property type="evidence" value="ECO:0007669"/>
    <property type="project" value="TreeGrafter"/>
</dbReference>
<dbReference type="Proteomes" id="UP000000366">
    <property type="component" value="Chromosome"/>
</dbReference>
<evidence type="ECO:0000256" key="2">
    <source>
        <dbReference type="ARBA" id="ARBA00022840"/>
    </source>
</evidence>
<sequence>MAKFRDSRLAVVEQTTVEGTVPTSSVHDRALGDILQQTKNLTAEQVDQILAFQRDKRLRFGEAAIALGFATDEDILFALSQQFHYHYAPAEQHQLSSELVVANRPFSRQAERFRAIRSQLMMRVFGGEPSKMALAVVSPDSGDGKTYFSANLAIALSQLGGRTLLVDADLRGPRQQGLFGIESMSGLSSVLSGRAEANVIQQIPALPSLYLLPAGVLPPNPLELVERPAFGLLVRELKSKFDHVIVDTPAAVHGSDASVIASRCGAALVVARKGKSQLRSLQDLVGTLADGAGHVAGVIMNEF</sequence>
<dbReference type="NCBIfam" id="TIGR01007">
    <property type="entry name" value="eps_fam"/>
    <property type="match status" value="1"/>
</dbReference>
<protein>
    <submittedName>
        <fullName evidence="4">Tyrosine kinase</fullName>
    </submittedName>
</protein>
<evidence type="ECO:0000256" key="1">
    <source>
        <dbReference type="ARBA" id="ARBA00022741"/>
    </source>
</evidence>
<keyword evidence="1" id="KW-0547">Nucleotide-binding</keyword>
<keyword evidence="4" id="KW-0808">Transferase</keyword>
<dbReference type="GO" id="GO:0005886">
    <property type="term" value="C:plasma membrane"/>
    <property type="evidence" value="ECO:0007669"/>
    <property type="project" value="TreeGrafter"/>
</dbReference>
<reference evidence="4 5" key="1">
    <citation type="journal article" date="2007" name="J. Bacteriol.">
        <title>Whole-genome analysis of the methyl tert-butyl ether-degrading beta-proteobacterium Methylibium petroleiphilum PM1.</title>
        <authorList>
            <person name="Kane S.R."/>
            <person name="Chakicherla A.Y."/>
            <person name="Chain P.S.G."/>
            <person name="Schmidt R."/>
            <person name="Shin M.W."/>
            <person name="Legler T.C."/>
            <person name="Scow K.M."/>
            <person name="Larimer F.W."/>
            <person name="Lucas S.M."/>
            <person name="Richardson P.M."/>
            <person name="Hristova K.R."/>
        </authorList>
    </citation>
    <scope>NUCLEOTIDE SEQUENCE [LARGE SCALE GENOMIC DNA]</scope>
    <source>
        <strain evidence="5">ATCC BAA-1232 / LMG 22953 / PM1</strain>
    </source>
</reference>
<feature type="domain" description="CobQ/CobB/MinD/ParA nucleotide binding" evidence="3">
    <location>
        <begin position="134"/>
        <end position="303"/>
    </location>
</feature>
<dbReference type="STRING" id="420662.Mpe_A2732"/>
<dbReference type="SUPFAM" id="SSF160246">
    <property type="entry name" value="EspE N-terminal domain-like"/>
    <property type="match status" value="1"/>
</dbReference>
<dbReference type="EMBL" id="CP000555">
    <property type="protein sequence ID" value="ABM95686.1"/>
    <property type="molecule type" value="Genomic_DNA"/>
</dbReference>
<evidence type="ECO:0000259" key="3">
    <source>
        <dbReference type="Pfam" id="PF01656"/>
    </source>
</evidence>
<dbReference type="InterPro" id="IPR005702">
    <property type="entry name" value="Wzc-like_C"/>
</dbReference>
<dbReference type="AlphaFoldDB" id="A2SJE7"/>
<dbReference type="SUPFAM" id="SSF52540">
    <property type="entry name" value="P-loop containing nucleoside triphosphate hydrolases"/>
    <property type="match status" value="1"/>
</dbReference>
<evidence type="ECO:0000313" key="5">
    <source>
        <dbReference type="Proteomes" id="UP000000366"/>
    </source>
</evidence>
<dbReference type="InterPro" id="IPR050445">
    <property type="entry name" value="Bact_polysacc_biosynth/exp"/>
</dbReference>
<dbReference type="Gene3D" id="3.40.50.300">
    <property type="entry name" value="P-loop containing nucleotide triphosphate hydrolases"/>
    <property type="match status" value="1"/>
</dbReference>
<keyword evidence="2" id="KW-0067">ATP-binding</keyword>